<dbReference type="RefSeq" id="YP_010086033.1">
    <property type="nucleotide sequence ID" value="NC_055271.1"/>
</dbReference>
<name>A0A1L6BXM0_9REOV</name>
<keyword evidence="2" id="KW-1185">Reference proteome</keyword>
<accession>A0A1L6BXM0</accession>
<evidence type="ECO:0000313" key="2">
    <source>
        <dbReference type="Proteomes" id="UP000500822"/>
    </source>
</evidence>
<dbReference type="GeneID" id="65246822"/>
<organism evidence="1 2">
    <name type="scientific">Rotavirus J</name>
    <dbReference type="NCBI Taxonomy" id="1929964"/>
    <lineage>
        <taxon>Viruses</taxon>
        <taxon>Riboviria</taxon>
        <taxon>Orthornavirae</taxon>
        <taxon>Duplornaviricota</taxon>
        <taxon>Resentoviricetes</taxon>
        <taxon>Reovirales</taxon>
        <taxon>Sedoreoviridae</taxon>
        <taxon>Rotavirus</taxon>
        <taxon>Rotavirus jotagastroenteritidis</taxon>
    </lineage>
</organism>
<protein>
    <submittedName>
        <fullName evidence="1">ORF-X</fullName>
    </submittedName>
</protein>
<reference evidence="1 2" key="1">
    <citation type="journal article" date="2016" name="Infect. Genet. Evol.">
        <title>Candidate new rotavirus species in Schreiber's bats, Serbia.</title>
        <authorList>
            <person name="Banyai K."/>
            <person name="Kemenesi G."/>
            <person name="Budinski I."/>
            <person name="Foldes F."/>
            <person name="Zana B."/>
            <person name="Marton S."/>
            <person name="Varga-Kugler R."/>
            <person name="Oldal M."/>
            <person name="Kurucz K."/>
            <person name="Jakab F."/>
        </authorList>
    </citation>
    <scope>NUCLEOTIDE SEQUENCE [LARGE SCALE GENOMIC DNA]</scope>
    <source>
        <strain evidence="1 2">BO4351/Ms/2014</strain>
    </source>
</reference>
<dbReference type="KEGG" id="vg:65246822"/>
<gene>
    <name evidence="1" type="primary">ORF-X</name>
</gene>
<sequence>MVRQQSTITTTLLPVQMEQLISYSIPLLSDLLMKYELRLFHLQSCYQLMTLKLCQAESNQFSKRLQLQSEVKDQEETEQLSKRRKIQRSRGSSQQLELGRSIQRINLPIFRLLIQLEWNKHSYHPQRCFAIRELECLMSMVSLATLVVVTSQPLEEFQAGDSLVQQCLGVREMSFLMFGLELQRRGHPQSPFYQLQVLFNFHERFLRLAAFRLLLSAVMSLMI</sequence>
<dbReference type="Proteomes" id="UP000500822">
    <property type="component" value="Genome"/>
</dbReference>
<dbReference type="EMBL" id="KX756628">
    <property type="protein sequence ID" value="APQ41758.1"/>
    <property type="molecule type" value="Genomic_RNA"/>
</dbReference>
<proteinExistence type="predicted"/>
<evidence type="ECO:0000313" key="1">
    <source>
        <dbReference type="EMBL" id="APQ41758.1"/>
    </source>
</evidence>